<feature type="transmembrane region" description="Helical" evidence="7">
    <location>
        <begin position="343"/>
        <end position="365"/>
    </location>
</feature>
<gene>
    <name evidence="8" type="ORF">AUR66_09695</name>
</gene>
<dbReference type="GO" id="GO:0005886">
    <property type="term" value="C:plasma membrane"/>
    <property type="evidence" value="ECO:0007669"/>
    <property type="project" value="TreeGrafter"/>
</dbReference>
<feature type="transmembrane region" description="Helical" evidence="7">
    <location>
        <begin position="78"/>
        <end position="98"/>
    </location>
</feature>
<keyword evidence="3" id="KW-0813">Transport</keyword>
<dbReference type="GO" id="GO:0012505">
    <property type="term" value="C:endomembrane system"/>
    <property type="evidence" value="ECO:0007669"/>
    <property type="project" value="UniProtKB-SubCell"/>
</dbReference>
<comment type="caution">
    <text evidence="8">The sequence shown here is derived from an EMBL/GenBank/DDBJ whole genome shotgun (WGS) entry which is preliminary data.</text>
</comment>
<dbReference type="RefSeq" id="WP_058571334.1">
    <property type="nucleotide sequence ID" value="NZ_LOPV01000095.1"/>
</dbReference>
<evidence type="ECO:0000256" key="3">
    <source>
        <dbReference type="ARBA" id="ARBA00022448"/>
    </source>
</evidence>
<feature type="transmembrane region" description="Helical" evidence="7">
    <location>
        <begin position="434"/>
        <end position="457"/>
    </location>
</feature>
<feature type="transmembrane region" description="Helical" evidence="7">
    <location>
        <begin position="34"/>
        <end position="58"/>
    </location>
</feature>
<keyword evidence="4 7" id="KW-0812">Transmembrane</keyword>
<keyword evidence="6 7" id="KW-0472">Membrane</keyword>
<dbReference type="InterPro" id="IPR045018">
    <property type="entry name" value="Azg-like"/>
</dbReference>
<dbReference type="PANTHER" id="PTHR43337">
    <property type="entry name" value="XANTHINE/URACIL PERMEASE C887.17-RELATED"/>
    <property type="match status" value="1"/>
</dbReference>
<organism evidence="8 9">
    <name type="scientific">Haloferax profundi</name>
    <dbReference type="NCBI Taxonomy" id="1544718"/>
    <lineage>
        <taxon>Archaea</taxon>
        <taxon>Methanobacteriati</taxon>
        <taxon>Methanobacteriota</taxon>
        <taxon>Stenosarchaea group</taxon>
        <taxon>Halobacteria</taxon>
        <taxon>Halobacteriales</taxon>
        <taxon>Haloferacaceae</taxon>
        <taxon>Haloferax</taxon>
    </lineage>
</organism>
<feature type="transmembrane region" description="Helical" evidence="7">
    <location>
        <begin position="130"/>
        <end position="148"/>
    </location>
</feature>
<feature type="transmembrane region" description="Helical" evidence="7">
    <location>
        <begin position="477"/>
        <end position="494"/>
    </location>
</feature>
<evidence type="ECO:0000256" key="7">
    <source>
        <dbReference type="SAM" id="Phobius"/>
    </source>
</evidence>
<evidence type="ECO:0000256" key="4">
    <source>
        <dbReference type="ARBA" id="ARBA00022692"/>
    </source>
</evidence>
<sequence>MQHVDESVGLADVADSLGSYFDFEAHDTTLRTEVLAGLTTFLTMSYIVVANPAILAGVAGAKPGIVLPGYEVGTVQQMLAVVTILSAAIGTLVMALYAKRPFAQAPGMGINAVFAFTAVGALGIPWQTALAAVFVEGVLFVALTALGARKYILRLFPEPVKLSVGTGLGLFLAIIGLQEMRVVVDDPATLVGLGNVASDPIAILSVVGLFLTFGLYARGTRGAIVLGILGTTALGWAVTQLGLVGVDAGLVVAAATTSVSLPVVGAFDLVVPGAAAGATYDISPIAGSFVGGFSRIDPVSFALVVFVLFFVDFFNTAGALTGVGQAAGFLDEDGDLPEVERPLMADAVATTAGGALGTSPVTTYIESATGVQEGGRTGMTALVVALLFLVAIPLVPLVAAIPLFASHIAVVVIGVVMLQNVVDIDFDDTASLVPAGLTMLVMPFTYSIAYGIAAGIVSYPLVKVAVGDAEDLRPGHWALAAAFVAYFVVRSGGLS</sequence>
<comment type="similarity">
    <text evidence="2">Belongs to the nucleobase:cation symporter-2 (NCS2) (TC 2.A.40) family. Azg-like subfamily.</text>
</comment>
<keyword evidence="5 7" id="KW-1133">Transmembrane helix</keyword>
<dbReference type="PANTHER" id="PTHR43337:SF1">
    <property type="entry name" value="XANTHINE_URACIL PERMEASE C887.17-RELATED"/>
    <property type="match status" value="1"/>
</dbReference>
<feature type="transmembrane region" description="Helical" evidence="7">
    <location>
        <begin position="401"/>
        <end position="422"/>
    </location>
</feature>
<evidence type="ECO:0000313" key="8">
    <source>
        <dbReference type="EMBL" id="KTG29590.1"/>
    </source>
</evidence>
<comment type="subcellular location">
    <subcellularLocation>
        <location evidence="1">Endomembrane system</location>
        <topology evidence="1">Multi-pass membrane protein</topology>
    </subcellularLocation>
</comment>
<dbReference type="EMBL" id="LOPV01000095">
    <property type="protein sequence ID" value="KTG29590.1"/>
    <property type="molecule type" value="Genomic_DNA"/>
</dbReference>
<dbReference type="OrthoDB" id="27788at2157"/>
<feature type="transmembrane region" description="Helical" evidence="7">
    <location>
        <begin position="105"/>
        <end position="124"/>
    </location>
</feature>
<evidence type="ECO:0000256" key="2">
    <source>
        <dbReference type="ARBA" id="ARBA00005697"/>
    </source>
</evidence>
<feature type="transmembrane region" description="Helical" evidence="7">
    <location>
        <begin position="299"/>
        <end position="323"/>
    </location>
</feature>
<dbReference type="AlphaFoldDB" id="A0A0W1STL3"/>
<name>A0A0W1STL3_9EURY</name>
<evidence type="ECO:0000256" key="5">
    <source>
        <dbReference type="ARBA" id="ARBA00022989"/>
    </source>
</evidence>
<evidence type="ECO:0000313" key="9">
    <source>
        <dbReference type="Proteomes" id="UP000053157"/>
    </source>
</evidence>
<dbReference type="GO" id="GO:0005345">
    <property type="term" value="F:purine nucleobase transmembrane transporter activity"/>
    <property type="evidence" value="ECO:0007669"/>
    <property type="project" value="TreeGrafter"/>
</dbReference>
<feature type="transmembrane region" description="Helical" evidence="7">
    <location>
        <begin position="377"/>
        <end position="395"/>
    </location>
</feature>
<proteinExistence type="inferred from homology"/>
<feature type="transmembrane region" description="Helical" evidence="7">
    <location>
        <begin position="197"/>
        <end position="216"/>
    </location>
</feature>
<evidence type="ECO:0000256" key="6">
    <source>
        <dbReference type="ARBA" id="ARBA00023136"/>
    </source>
</evidence>
<feature type="transmembrane region" description="Helical" evidence="7">
    <location>
        <begin position="223"/>
        <end position="244"/>
    </location>
</feature>
<reference evidence="8 9" key="1">
    <citation type="submission" date="2015-12" db="EMBL/GenBank/DDBJ databases">
        <title>Haloferax profundi sp. nov. isolated from the Discovery deep brine-seawater interface in the Red Sea.</title>
        <authorList>
            <person name="Zhang G."/>
            <person name="Stingl U."/>
            <person name="Rashid M."/>
        </authorList>
    </citation>
    <scope>NUCLEOTIDE SEQUENCE [LARGE SCALE GENOMIC DNA]</scope>
    <source>
        <strain evidence="8 9">SB29</strain>
    </source>
</reference>
<evidence type="ECO:0000256" key="1">
    <source>
        <dbReference type="ARBA" id="ARBA00004127"/>
    </source>
</evidence>
<protein>
    <submittedName>
        <fullName evidence="8">Uracil permease</fullName>
    </submittedName>
</protein>
<accession>A0A0W1STL3</accession>
<dbReference type="InterPro" id="IPR006043">
    <property type="entry name" value="NCS2"/>
</dbReference>
<keyword evidence="9" id="KW-1185">Reference proteome</keyword>
<feature type="transmembrane region" description="Helical" evidence="7">
    <location>
        <begin position="250"/>
        <end position="278"/>
    </location>
</feature>
<feature type="transmembrane region" description="Helical" evidence="7">
    <location>
        <begin position="160"/>
        <end position="177"/>
    </location>
</feature>
<dbReference type="Pfam" id="PF00860">
    <property type="entry name" value="Xan_ur_permease"/>
    <property type="match status" value="1"/>
</dbReference>
<dbReference type="Proteomes" id="UP000053157">
    <property type="component" value="Unassembled WGS sequence"/>
</dbReference>